<gene>
    <name evidence="1" type="ORF">L1987_29605</name>
</gene>
<evidence type="ECO:0000313" key="2">
    <source>
        <dbReference type="Proteomes" id="UP001056120"/>
    </source>
</evidence>
<name>A0ACB9I0J2_9ASTR</name>
<dbReference type="EMBL" id="CM042027">
    <property type="protein sequence ID" value="KAI3801499.1"/>
    <property type="molecule type" value="Genomic_DNA"/>
</dbReference>
<accession>A0ACB9I0J2</accession>
<protein>
    <submittedName>
        <fullName evidence="1">Uncharacterized protein</fullName>
    </submittedName>
</protein>
<reference evidence="1 2" key="2">
    <citation type="journal article" date="2022" name="Mol. Ecol. Resour.">
        <title>The genomes of chicory, endive, great burdock and yacon provide insights into Asteraceae paleo-polyploidization history and plant inulin production.</title>
        <authorList>
            <person name="Fan W."/>
            <person name="Wang S."/>
            <person name="Wang H."/>
            <person name="Wang A."/>
            <person name="Jiang F."/>
            <person name="Liu H."/>
            <person name="Zhao H."/>
            <person name="Xu D."/>
            <person name="Zhang Y."/>
        </authorList>
    </citation>
    <scope>NUCLEOTIDE SEQUENCE [LARGE SCALE GENOMIC DNA]</scope>
    <source>
        <strain evidence="2">cv. Yunnan</strain>
        <tissue evidence="1">Leaves</tissue>
    </source>
</reference>
<reference evidence="2" key="1">
    <citation type="journal article" date="2022" name="Mol. Ecol. Resour.">
        <title>The genomes of chicory, endive, great burdock and yacon provide insights into Asteraceae palaeo-polyploidization history and plant inulin production.</title>
        <authorList>
            <person name="Fan W."/>
            <person name="Wang S."/>
            <person name="Wang H."/>
            <person name="Wang A."/>
            <person name="Jiang F."/>
            <person name="Liu H."/>
            <person name="Zhao H."/>
            <person name="Xu D."/>
            <person name="Zhang Y."/>
        </authorList>
    </citation>
    <scope>NUCLEOTIDE SEQUENCE [LARGE SCALE GENOMIC DNA]</scope>
    <source>
        <strain evidence="2">cv. Yunnan</strain>
    </source>
</reference>
<organism evidence="1 2">
    <name type="scientific">Smallanthus sonchifolius</name>
    <dbReference type="NCBI Taxonomy" id="185202"/>
    <lineage>
        <taxon>Eukaryota</taxon>
        <taxon>Viridiplantae</taxon>
        <taxon>Streptophyta</taxon>
        <taxon>Embryophyta</taxon>
        <taxon>Tracheophyta</taxon>
        <taxon>Spermatophyta</taxon>
        <taxon>Magnoliopsida</taxon>
        <taxon>eudicotyledons</taxon>
        <taxon>Gunneridae</taxon>
        <taxon>Pentapetalae</taxon>
        <taxon>asterids</taxon>
        <taxon>campanulids</taxon>
        <taxon>Asterales</taxon>
        <taxon>Asteraceae</taxon>
        <taxon>Asteroideae</taxon>
        <taxon>Heliantheae alliance</taxon>
        <taxon>Millerieae</taxon>
        <taxon>Smallanthus</taxon>
    </lineage>
</organism>
<dbReference type="Proteomes" id="UP001056120">
    <property type="component" value="Linkage Group LG10"/>
</dbReference>
<sequence length="152" mass="17243">MEFGNFEVDGLMGQRTSHNAQFKRANHMFTTSPLRAKEEHYGTMPISHGLGPHGPIIILPRRNESYPFVKPFKEVPVILGEWWKVDTEAVINQAIQTGAGPNNSDTYTINETYRLKVKPGKTYLLRLINAALNDELFFKITHSQSLTQTQVT</sequence>
<comment type="caution">
    <text evidence="1">The sequence shown here is derived from an EMBL/GenBank/DDBJ whole genome shotgun (WGS) entry which is preliminary data.</text>
</comment>
<keyword evidence="2" id="KW-1185">Reference proteome</keyword>
<proteinExistence type="predicted"/>
<evidence type="ECO:0000313" key="1">
    <source>
        <dbReference type="EMBL" id="KAI3801499.1"/>
    </source>
</evidence>